<dbReference type="Pfam" id="PF01807">
    <property type="entry name" value="Zn_ribbon_DnaG"/>
    <property type="match status" value="1"/>
</dbReference>
<evidence type="ECO:0000256" key="1">
    <source>
        <dbReference type="ARBA" id="ARBA00022478"/>
    </source>
</evidence>
<dbReference type="SMART" id="SM00400">
    <property type="entry name" value="ZnF_CHCC"/>
    <property type="match status" value="1"/>
</dbReference>
<dbReference type="InterPro" id="IPR030846">
    <property type="entry name" value="DnaG_bac"/>
</dbReference>
<dbReference type="HAMAP" id="MF_00974">
    <property type="entry name" value="DNA_primase_DnaG"/>
    <property type="match status" value="1"/>
</dbReference>
<keyword evidence="3 12" id="KW-0808">Transferase</keyword>
<comment type="catalytic activity">
    <reaction evidence="12">
        <text>ssDNA + n NTP = ssDNA/pppN(pN)n-1 hybrid + (n-1) diphosphate.</text>
        <dbReference type="EC" id="2.7.7.101"/>
    </reaction>
</comment>
<comment type="domain">
    <text evidence="12">Contains an N-terminal zinc-binding domain, a central core domain that contains the primase activity, and a C-terminal DnaB-binding domain.</text>
</comment>
<reference evidence="16 17" key="1">
    <citation type="submission" date="2010-08" db="EMBL/GenBank/DDBJ databases">
        <authorList>
            <person name="Durkin A.S."/>
            <person name="Madupu R."/>
            <person name="Torralba M."/>
            <person name="Gillis M."/>
            <person name="Methe B."/>
            <person name="Sutton G."/>
            <person name="Nelson K.E."/>
        </authorList>
    </citation>
    <scope>NUCLEOTIDE SEQUENCE [LARGE SCALE GENOMIC DNA]</scope>
    <source>
        <strain evidence="16 17">PB189-T1-4</strain>
    </source>
</reference>
<keyword evidence="11 12" id="KW-0804">Transcription</keyword>
<dbReference type="SUPFAM" id="SSF56731">
    <property type="entry name" value="DNA primase core"/>
    <property type="match status" value="1"/>
</dbReference>
<keyword evidence="7 12" id="KW-0863">Zinc-finger</keyword>
<gene>
    <name evidence="12 16" type="primary">dnaG</name>
    <name evidence="16" type="ORF">HMPREF9248_0727</name>
</gene>
<evidence type="ECO:0000256" key="7">
    <source>
        <dbReference type="ARBA" id="ARBA00022771"/>
    </source>
</evidence>
<dbReference type="EMBL" id="AEDQ01000033">
    <property type="protein sequence ID" value="EFL43565.1"/>
    <property type="molecule type" value="Genomic_DNA"/>
</dbReference>
<dbReference type="SUPFAM" id="SSF57783">
    <property type="entry name" value="Zinc beta-ribbon"/>
    <property type="match status" value="1"/>
</dbReference>
<evidence type="ECO:0000256" key="4">
    <source>
        <dbReference type="ARBA" id="ARBA00022695"/>
    </source>
</evidence>
<comment type="caution">
    <text evidence="16">The sequence shown here is derived from an EMBL/GenBank/DDBJ whole genome shotgun (WGS) entry which is preliminary data.</text>
</comment>
<dbReference type="SMART" id="SM00493">
    <property type="entry name" value="TOPRIM"/>
    <property type="match status" value="1"/>
</dbReference>
<dbReference type="PIRSF" id="PIRSF002811">
    <property type="entry name" value="DnaG"/>
    <property type="match status" value="1"/>
</dbReference>
<dbReference type="InterPro" id="IPR019475">
    <property type="entry name" value="DNA_primase_DnaB-bd"/>
</dbReference>
<dbReference type="InterPro" id="IPR034151">
    <property type="entry name" value="TOPRIM_DnaG_bac"/>
</dbReference>
<evidence type="ECO:0000256" key="3">
    <source>
        <dbReference type="ARBA" id="ARBA00022679"/>
    </source>
</evidence>
<feature type="domain" description="Toprim" evidence="15">
    <location>
        <begin position="252"/>
        <end position="345"/>
    </location>
</feature>
<keyword evidence="10 12" id="KW-0238">DNA-binding</keyword>
<comment type="cofactor">
    <cofactor evidence="12 13">
        <name>Zn(2+)</name>
        <dbReference type="ChEBI" id="CHEBI:29105"/>
    </cofactor>
    <text evidence="12 13">Binds 1 zinc ion per monomer.</text>
</comment>
<dbReference type="PANTHER" id="PTHR30313">
    <property type="entry name" value="DNA PRIMASE"/>
    <property type="match status" value="1"/>
</dbReference>
<feature type="compositionally biased region" description="Low complexity" evidence="14">
    <location>
        <begin position="436"/>
        <end position="456"/>
    </location>
</feature>
<dbReference type="InterPro" id="IPR002694">
    <property type="entry name" value="Znf_CHC2"/>
</dbReference>
<dbReference type="InterPro" id="IPR036977">
    <property type="entry name" value="DNA_primase_Znf_CHC2"/>
</dbReference>
<evidence type="ECO:0000256" key="8">
    <source>
        <dbReference type="ARBA" id="ARBA00022833"/>
    </source>
</evidence>
<dbReference type="Proteomes" id="UP000004431">
    <property type="component" value="Unassembled WGS sequence"/>
</dbReference>
<dbReference type="InterPro" id="IPR013264">
    <property type="entry name" value="DNAG_N"/>
</dbReference>
<sequence>MVDDDREKIRQVVNFEQLVGEHVQLTRKGSDLWGCCPFHHEKSASFHINPQTGLWKCFGCGAGGDMFAYVMRAENLNFAGAMQYLADKYGIELSHTPHARDGIRRNRLFACLAAAEQHFMRTLFTCPQEDVSAARSYLHNRGLTSDICKAWSIGYAKGDDNLIAALTRSGFSRKELLACDVAHAGAYGLRSRFFNRVMFAIHDEQSKCIGFGGRVINDGKPKYLNTKETPLFHKGKHLYAIDKAKDGIIQTGEVIVCEGYTDVIAMHTHGFTNTVAALGTALTLNHIRLIERFARTRIICMFDGDAAGQKAAERAIQFIDQTSLALMCVVLPNNQDPCEFLMSHPKEELASYLSQAEPLMNFVLRHTLARFDMRVPGQRIEALKSAARILSAVKHSLLIDDFATQLADMLALDVTRVKEQIMKTQPMTHPSFSDEPVPSASAPSTATPAAAMQAAPFQHGAQSADKQATPQGASASQAAHMQLLSSDAKRQYKAEEELLCLLVRTPGAYARYAQPLAAIPWIDDDHKRIAQFICQHASQMDIPQLIDTICAQLPSAAYILASGRIPSTTTLSQDDAISFLLTSIQIVSSTMRMQEIKSYLKRNSQTLSFEESQALLKQATALQKNVNNLKKSLSNDV</sequence>
<keyword evidence="4 12" id="KW-0548">Nucleotidyltransferase</keyword>
<dbReference type="PANTHER" id="PTHR30313:SF2">
    <property type="entry name" value="DNA PRIMASE"/>
    <property type="match status" value="1"/>
</dbReference>
<dbReference type="RefSeq" id="WP_006304687.1">
    <property type="nucleotide sequence ID" value="NZ_AEDQ01000033.1"/>
</dbReference>
<evidence type="ECO:0000256" key="12">
    <source>
        <dbReference type="HAMAP-Rule" id="MF_00974"/>
    </source>
</evidence>
<evidence type="ECO:0000256" key="10">
    <source>
        <dbReference type="ARBA" id="ARBA00023125"/>
    </source>
</evidence>
<dbReference type="Gene3D" id="3.90.580.10">
    <property type="entry name" value="Zinc finger, CHC2-type domain"/>
    <property type="match status" value="1"/>
</dbReference>
<feature type="region of interest" description="Disordered" evidence="14">
    <location>
        <begin position="425"/>
        <end position="480"/>
    </location>
</feature>
<feature type="compositionally biased region" description="Polar residues" evidence="14">
    <location>
        <begin position="460"/>
        <end position="480"/>
    </location>
</feature>
<keyword evidence="8 12" id="KW-0862">Zinc</keyword>
<evidence type="ECO:0000256" key="13">
    <source>
        <dbReference type="PIRNR" id="PIRNR002811"/>
    </source>
</evidence>
<keyword evidence="5 12" id="KW-0235">DNA replication</keyword>
<evidence type="ECO:0000256" key="11">
    <source>
        <dbReference type="ARBA" id="ARBA00023163"/>
    </source>
</evidence>
<evidence type="ECO:0000256" key="2">
    <source>
        <dbReference type="ARBA" id="ARBA00022515"/>
    </source>
</evidence>
<accession>A0ABN0AYG1</accession>
<dbReference type="InterPro" id="IPR037068">
    <property type="entry name" value="DNA_primase_core_N_sf"/>
</dbReference>
<dbReference type="Pfam" id="PF08275">
    <property type="entry name" value="DNAG_N"/>
    <property type="match status" value="1"/>
</dbReference>
<feature type="zinc finger region" description="CHC2-type" evidence="12">
    <location>
        <begin position="36"/>
        <end position="60"/>
    </location>
</feature>
<keyword evidence="6 12" id="KW-0479">Metal-binding</keyword>
<comment type="similarity">
    <text evidence="12 13">Belongs to the DnaG primase family.</text>
</comment>
<dbReference type="InterPro" id="IPR050219">
    <property type="entry name" value="DnaG_primase"/>
</dbReference>
<dbReference type="Pfam" id="PF13155">
    <property type="entry name" value="Toprim_2"/>
    <property type="match status" value="1"/>
</dbReference>
<dbReference type="CDD" id="cd03364">
    <property type="entry name" value="TOPRIM_DnaG_primases"/>
    <property type="match status" value="1"/>
</dbReference>
<organism evidence="16 17">
    <name type="scientific">Fannyhessea vaginae PB189-T1-4</name>
    <dbReference type="NCBI Taxonomy" id="866774"/>
    <lineage>
        <taxon>Bacteria</taxon>
        <taxon>Bacillati</taxon>
        <taxon>Actinomycetota</taxon>
        <taxon>Coriobacteriia</taxon>
        <taxon>Coriobacteriales</taxon>
        <taxon>Atopobiaceae</taxon>
        <taxon>Fannyhessea</taxon>
    </lineage>
</organism>
<dbReference type="Gene3D" id="1.10.860.10">
    <property type="entry name" value="DNAb Helicase, Chain A"/>
    <property type="match status" value="1"/>
</dbReference>
<dbReference type="Gene3D" id="3.90.980.10">
    <property type="entry name" value="DNA primase, catalytic core, N-terminal domain"/>
    <property type="match status" value="1"/>
</dbReference>
<dbReference type="InterPro" id="IPR006295">
    <property type="entry name" value="DNA_primase_DnaG"/>
</dbReference>
<evidence type="ECO:0000256" key="6">
    <source>
        <dbReference type="ARBA" id="ARBA00022723"/>
    </source>
</evidence>
<keyword evidence="2 12" id="KW-0639">Primosome</keyword>
<evidence type="ECO:0000313" key="16">
    <source>
        <dbReference type="EMBL" id="EFL43565.1"/>
    </source>
</evidence>
<dbReference type="GO" id="GO:0016779">
    <property type="term" value="F:nucleotidyltransferase activity"/>
    <property type="evidence" value="ECO:0007669"/>
    <property type="project" value="UniProtKB-KW"/>
</dbReference>
<dbReference type="Gene3D" id="3.40.1360.10">
    <property type="match status" value="1"/>
</dbReference>
<keyword evidence="9" id="KW-0460">Magnesium</keyword>
<dbReference type="Pfam" id="PF10410">
    <property type="entry name" value="DnaB_bind"/>
    <property type="match status" value="1"/>
</dbReference>
<dbReference type="InterPro" id="IPR016136">
    <property type="entry name" value="DNA_helicase_N/primase_C"/>
</dbReference>
<dbReference type="NCBIfam" id="TIGR01391">
    <property type="entry name" value="dnaG"/>
    <property type="match status" value="1"/>
</dbReference>
<comment type="function">
    <text evidence="12 13">RNA polymerase that catalyzes the synthesis of short RNA molecules used as primers for DNA polymerase during DNA replication.</text>
</comment>
<proteinExistence type="inferred from homology"/>
<dbReference type="InterPro" id="IPR006171">
    <property type="entry name" value="TOPRIM_dom"/>
</dbReference>
<evidence type="ECO:0000313" key="17">
    <source>
        <dbReference type="Proteomes" id="UP000004431"/>
    </source>
</evidence>
<evidence type="ECO:0000256" key="14">
    <source>
        <dbReference type="SAM" id="MobiDB-lite"/>
    </source>
</evidence>
<evidence type="ECO:0000256" key="9">
    <source>
        <dbReference type="ARBA" id="ARBA00022842"/>
    </source>
</evidence>
<evidence type="ECO:0000256" key="5">
    <source>
        <dbReference type="ARBA" id="ARBA00022705"/>
    </source>
</evidence>
<name>A0ABN0AYG1_9ACTN</name>
<comment type="subunit">
    <text evidence="12">Monomer. Interacts with DnaB.</text>
</comment>
<keyword evidence="17" id="KW-1185">Reference proteome</keyword>
<keyword evidence="1 12" id="KW-0240">DNA-directed RNA polymerase</keyword>
<protein>
    <recommendedName>
        <fullName evidence="12 13">DNA primase</fullName>
        <ecNumber evidence="12">2.7.7.101</ecNumber>
    </recommendedName>
</protein>
<dbReference type="PROSITE" id="PS50880">
    <property type="entry name" value="TOPRIM"/>
    <property type="match status" value="1"/>
</dbReference>
<dbReference type="EC" id="2.7.7.101" evidence="12"/>
<evidence type="ECO:0000259" key="15">
    <source>
        <dbReference type="PROSITE" id="PS50880"/>
    </source>
</evidence>